<comment type="caution">
    <text evidence="1">The sequence shown here is derived from an EMBL/GenBank/DDBJ whole genome shotgun (WGS) entry which is preliminary data.</text>
</comment>
<dbReference type="EMBL" id="CM044707">
    <property type="protein sequence ID" value="KAI5655042.1"/>
    <property type="molecule type" value="Genomic_DNA"/>
</dbReference>
<reference evidence="2" key="1">
    <citation type="journal article" date="2023" name="Nat. Plants">
        <title>Single-cell RNA sequencing provides a high-resolution roadmap for understanding the multicellular compartmentation of specialized metabolism.</title>
        <authorList>
            <person name="Sun S."/>
            <person name="Shen X."/>
            <person name="Li Y."/>
            <person name="Li Y."/>
            <person name="Wang S."/>
            <person name="Li R."/>
            <person name="Zhang H."/>
            <person name="Shen G."/>
            <person name="Guo B."/>
            <person name="Wei J."/>
            <person name="Xu J."/>
            <person name="St-Pierre B."/>
            <person name="Chen S."/>
            <person name="Sun C."/>
        </authorList>
    </citation>
    <scope>NUCLEOTIDE SEQUENCE [LARGE SCALE GENOMIC DNA]</scope>
</reference>
<proteinExistence type="predicted"/>
<name>A0ACC0A3K5_CATRO</name>
<gene>
    <name evidence="1" type="ORF">M9H77_32229</name>
</gene>
<accession>A0ACC0A3K5</accession>
<evidence type="ECO:0000313" key="2">
    <source>
        <dbReference type="Proteomes" id="UP001060085"/>
    </source>
</evidence>
<protein>
    <submittedName>
        <fullName evidence="1">Uncharacterized protein</fullName>
    </submittedName>
</protein>
<evidence type="ECO:0000313" key="1">
    <source>
        <dbReference type="EMBL" id="KAI5655042.1"/>
    </source>
</evidence>
<sequence length="215" mass="23781">MWDDLLLQAAIILVTVFMFLYTQNIPQKFFSKLRFRNQSSLESKRHFIKGAQFLSQAQSAKDRSSISSLAKSAEIEADLAIALDSKDPAAHILKSLALELRGFKTSALDSLDAALSPALAKLLTGDERGDALYKRAELKLSVGRRREVDSAIEDLVESVKLKGDNVKAFCLLGECYKKKGMNDEAKMAFQDALNVRPNYSVALEALQQFSSSISD</sequence>
<keyword evidence="2" id="KW-1185">Reference proteome</keyword>
<dbReference type="Proteomes" id="UP001060085">
    <property type="component" value="Linkage Group LG07"/>
</dbReference>
<organism evidence="1 2">
    <name type="scientific">Catharanthus roseus</name>
    <name type="common">Madagascar periwinkle</name>
    <name type="synonym">Vinca rosea</name>
    <dbReference type="NCBI Taxonomy" id="4058"/>
    <lineage>
        <taxon>Eukaryota</taxon>
        <taxon>Viridiplantae</taxon>
        <taxon>Streptophyta</taxon>
        <taxon>Embryophyta</taxon>
        <taxon>Tracheophyta</taxon>
        <taxon>Spermatophyta</taxon>
        <taxon>Magnoliopsida</taxon>
        <taxon>eudicotyledons</taxon>
        <taxon>Gunneridae</taxon>
        <taxon>Pentapetalae</taxon>
        <taxon>asterids</taxon>
        <taxon>lamiids</taxon>
        <taxon>Gentianales</taxon>
        <taxon>Apocynaceae</taxon>
        <taxon>Rauvolfioideae</taxon>
        <taxon>Vinceae</taxon>
        <taxon>Catharanthinae</taxon>
        <taxon>Catharanthus</taxon>
    </lineage>
</organism>